<comment type="similarity">
    <text evidence="1 4">Belongs to the plant dirigent protein family.</text>
</comment>
<proteinExistence type="inferred from homology"/>
<protein>
    <recommendedName>
        <fullName evidence="4">Dirigent protein</fullName>
    </recommendedName>
</protein>
<dbReference type="InterPro" id="IPR004265">
    <property type="entry name" value="Dirigent"/>
</dbReference>
<evidence type="ECO:0000256" key="3">
    <source>
        <dbReference type="ARBA" id="ARBA00022525"/>
    </source>
</evidence>
<evidence type="ECO:0000313" key="5">
    <source>
        <dbReference type="EMBL" id="CAK9148501.1"/>
    </source>
</evidence>
<keyword evidence="4" id="KW-0052">Apoplast</keyword>
<keyword evidence="6" id="KW-1185">Reference proteome</keyword>
<dbReference type="Gene3D" id="2.40.480.10">
    <property type="entry name" value="Allene oxide cyclase-like"/>
    <property type="match status" value="1"/>
</dbReference>
<dbReference type="GO" id="GO:0009699">
    <property type="term" value="P:phenylpropanoid biosynthetic process"/>
    <property type="evidence" value="ECO:0007669"/>
    <property type="project" value="UniProtKB-ARBA"/>
</dbReference>
<gene>
    <name evidence="5" type="ORF">ILEXP_LOCUS16443</name>
</gene>
<comment type="caution">
    <text evidence="5">The sequence shown here is derived from an EMBL/GenBank/DDBJ whole genome shotgun (WGS) entry which is preliminary data.</text>
</comment>
<evidence type="ECO:0000256" key="4">
    <source>
        <dbReference type="RuleBase" id="RU363099"/>
    </source>
</evidence>
<dbReference type="PANTHER" id="PTHR21495">
    <property type="entry name" value="NUCLEOPORIN-RELATED"/>
    <property type="match status" value="1"/>
</dbReference>
<comment type="subunit">
    <text evidence="2 4">Homodimer.</text>
</comment>
<accession>A0ABC8RU27</accession>
<reference evidence="5 6" key="1">
    <citation type="submission" date="2024-02" db="EMBL/GenBank/DDBJ databases">
        <authorList>
            <person name="Vignale AGUSTIN F."/>
            <person name="Sosa J E."/>
            <person name="Modenutti C."/>
        </authorList>
    </citation>
    <scope>NUCLEOTIDE SEQUENCE [LARGE SCALE GENOMIC DNA]</scope>
</reference>
<keyword evidence="3 4" id="KW-0964">Secreted</keyword>
<evidence type="ECO:0000256" key="2">
    <source>
        <dbReference type="ARBA" id="ARBA00011738"/>
    </source>
</evidence>
<dbReference type="Proteomes" id="UP001642360">
    <property type="component" value="Unassembled WGS sequence"/>
</dbReference>
<evidence type="ECO:0000313" key="6">
    <source>
        <dbReference type="Proteomes" id="UP001642360"/>
    </source>
</evidence>
<dbReference type="Pfam" id="PF03018">
    <property type="entry name" value="Dirigent"/>
    <property type="match status" value="1"/>
</dbReference>
<comment type="function">
    <text evidence="4">Dirigent proteins impart stereoselectivity on the phenoxy radical-coupling reaction, yielding optically active lignans from two molecules of coniferyl alcohol in the biosynthesis of lignans, flavonolignans, and alkaloids and thus plays a central role in plant secondary metabolism.</text>
</comment>
<dbReference type="EMBL" id="CAUOFW020001752">
    <property type="protein sequence ID" value="CAK9148501.1"/>
    <property type="molecule type" value="Genomic_DNA"/>
</dbReference>
<evidence type="ECO:0000256" key="1">
    <source>
        <dbReference type="ARBA" id="ARBA00010746"/>
    </source>
</evidence>
<dbReference type="InterPro" id="IPR044859">
    <property type="entry name" value="Allene_oxi_cyc_Dirigent"/>
</dbReference>
<dbReference type="AlphaFoldDB" id="A0ABC8RU27"/>
<dbReference type="GO" id="GO:0048046">
    <property type="term" value="C:apoplast"/>
    <property type="evidence" value="ECO:0007669"/>
    <property type="project" value="UniProtKB-SubCell"/>
</dbReference>
<name>A0ABC8RU27_9AQUA</name>
<comment type="subcellular location">
    <subcellularLocation>
        <location evidence="4">Secreted</location>
        <location evidence="4">Extracellular space</location>
        <location evidence="4">Apoplast</location>
    </subcellularLocation>
</comment>
<sequence>MSHEPQKEKETHLHFFLHDIVTGKNPTAVKLAQANLTTSVYNNPTLFGYTFVVDDPLTVGPEPKSKVIGNAQGVYVSSNQGKDLVLVFYLDFGFTTGKFNGSSISVFSRNPVADPEVELAVVGGRGKFRMKRGFAMLKIVSFNPTLSNAVVECHVTVLHY</sequence>
<organism evidence="5 6">
    <name type="scientific">Ilex paraguariensis</name>
    <name type="common">yerba mate</name>
    <dbReference type="NCBI Taxonomy" id="185542"/>
    <lineage>
        <taxon>Eukaryota</taxon>
        <taxon>Viridiplantae</taxon>
        <taxon>Streptophyta</taxon>
        <taxon>Embryophyta</taxon>
        <taxon>Tracheophyta</taxon>
        <taxon>Spermatophyta</taxon>
        <taxon>Magnoliopsida</taxon>
        <taxon>eudicotyledons</taxon>
        <taxon>Gunneridae</taxon>
        <taxon>Pentapetalae</taxon>
        <taxon>asterids</taxon>
        <taxon>campanulids</taxon>
        <taxon>Aquifoliales</taxon>
        <taxon>Aquifoliaceae</taxon>
        <taxon>Ilex</taxon>
    </lineage>
</organism>